<evidence type="ECO:0000313" key="2">
    <source>
        <dbReference type="Proteomes" id="UP000799757"/>
    </source>
</evidence>
<proteinExistence type="predicted"/>
<keyword evidence="2" id="KW-1185">Reference proteome</keyword>
<sequence>MEGFNAAKTPGEVRKPRLRTSEKIAAAGALYGEYFARGGYRAGDTRLDFDSFMDALPPPFWVHDAVSREKIEEYIISAQPSKPVRSKLPVEYPTNAKTILALEYLGQLEARFDEGSWEGKKVGGVIDAARESLTKHSNELAPVFRAELHDIAKDIENTRALCDRLDYLELSKDKDSLGEVLRGLEKRKVRIEEGMKLLGVMKPA</sequence>
<protein>
    <submittedName>
        <fullName evidence="1">Uncharacterized protein</fullName>
    </submittedName>
</protein>
<gene>
    <name evidence="1" type="ORF">K505DRAFT_342984</name>
</gene>
<reference evidence="1" key="1">
    <citation type="journal article" date="2020" name="Stud. Mycol.">
        <title>101 Dothideomycetes genomes: a test case for predicting lifestyles and emergence of pathogens.</title>
        <authorList>
            <person name="Haridas S."/>
            <person name="Albert R."/>
            <person name="Binder M."/>
            <person name="Bloem J."/>
            <person name="Labutti K."/>
            <person name="Salamov A."/>
            <person name="Andreopoulos B."/>
            <person name="Baker S."/>
            <person name="Barry K."/>
            <person name="Bills G."/>
            <person name="Bluhm B."/>
            <person name="Cannon C."/>
            <person name="Castanera R."/>
            <person name="Culley D."/>
            <person name="Daum C."/>
            <person name="Ezra D."/>
            <person name="Gonzalez J."/>
            <person name="Henrissat B."/>
            <person name="Kuo A."/>
            <person name="Liang C."/>
            <person name="Lipzen A."/>
            <person name="Lutzoni F."/>
            <person name="Magnuson J."/>
            <person name="Mondo S."/>
            <person name="Nolan M."/>
            <person name="Ohm R."/>
            <person name="Pangilinan J."/>
            <person name="Park H.-J."/>
            <person name="Ramirez L."/>
            <person name="Alfaro M."/>
            <person name="Sun H."/>
            <person name="Tritt A."/>
            <person name="Yoshinaga Y."/>
            <person name="Zwiers L.-H."/>
            <person name="Turgeon B."/>
            <person name="Goodwin S."/>
            <person name="Spatafora J."/>
            <person name="Crous P."/>
            <person name="Grigoriev I."/>
        </authorList>
    </citation>
    <scope>NUCLEOTIDE SEQUENCE</scope>
    <source>
        <strain evidence="1">CBS 109.77</strain>
    </source>
</reference>
<name>A0A6A6WTX6_9PLEO</name>
<accession>A0A6A6WTX6</accession>
<organism evidence="1 2">
    <name type="scientific">Melanomma pulvis-pyrius CBS 109.77</name>
    <dbReference type="NCBI Taxonomy" id="1314802"/>
    <lineage>
        <taxon>Eukaryota</taxon>
        <taxon>Fungi</taxon>
        <taxon>Dikarya</taxon>
        <taxon>Ascomycota</taxon>
        <taxon>Pezizomycotina</taxon>
        <taxon>Dothideomycetes</taxon>
        <taxon>Pleosporomycetidae</taxon>
        <taxon>Pleosporales</taxon>
        <taxon>Melanommataceae</taxon>
        <taxon>Melanomma</taxon>
    </lineage>
</organism>
<dbReference type="EMBL" id="MU002325">
    <property type="protein sequence ID" value="KAF2787393.1"/>
    <property type="molecule type" value="Genomic_DNA"/>
</dbReference>
<dbReference type="Proteomes" id="UP000799757">
    <property type="component" value="Unassembled WGS sequence"/>
</dbReference>
<dbReference type="AlphaFoldDB" id="A0A6A6WTX6"/>
<evidence type="ECO:0000313" key="1">
    <source>
        <dbReference type="EMBL" id="KAF2787393.1"/>
    </source>
</evidence>